<accession>A0ACB8Q4H9</accession>
<evidence type="ECO:0000313" key="1">
    <source>
        <dbReference type="EMBL" id="KAI0026644.1"/>
    </source>
</evidence>
<dbReference type="EMBL" id="MU274317">
    <property type="protein sequence ID" value="KAI0026644.1"/>
    <property type="molecule type" value="Genomic_DNA"/>
</dbReference>
<feature type="non-terminal residue" evidence="1">
    <location>
        <position position="239"/>
    </location>
</feature>
<dbReference type="Proteomes" id="UP000814128">
    <property type="component" value="Unassembled WGS sequence"/>
</dbReference>
<sequence>MVPSGAAAAAHLHNCAYPPPGLIDIIDGAVSLEYSGNEPFPLETTNRDDDENQPPKACASNSSGITEDAHEALENYREWRDAGFETDEADYLQLPGASNMLHIFSSDLEQVVRGLLQLNKDTASANASNIAAERIEELESSVQDTHESFQLEATQDLNPDRLTLPLQRAGVTEETMPSVSPQIPGLDPETHALLLATLSATLPQQRQSMESDDHERLGKAIALFLTAVDRFPDNQPAKH</sequence>
<name>A0ACB8Q4H9_9AGAM</name>
<reference evidence="1" key="1">
    <citation type="submission" date="2021-02" db="EMBL/GenBank/DDBJ databases">
        <authorList>
            <consortium name="DOE Joint Genome Institute"/>
            <person name="Ahrendt S."/>
            <person name="Looney B.P."/>
            <person name="Miyauchi S."/>
            <person name="Morin E."/>
            <person name="Drula E."/>
            <person name="Courty P.E."/>
            <person name="Chicoki N."/>
            <person name="Fauchery L."/>
            <person name="Kohler A."/>
            <person name="Kuo A."/>
            <person name="Labutti K."/>
            <person name="Pangilinan J."/>
            <person name="Lipzen A."/>
            <person name="Riley R."/>
            <person name="Andreopoulos W."/>
            <person name="He G."/>
            <person name="Johnson J."/>
            <person name="Barry K.W."/>
            <person name="Grigoriev I.V."/>
            <person name="Nagy L."/>
            <person name="Hibbett D."/>
            <person name="Henrissat B."/>
            <person name="Matheny P.B."/>
            <person name="Labbe J."/>
            <person name="Martin F."/>
        </authorList>
    </citation>
    <scope>NUCLEOTIDE SEQUENCE</scope>
    <source>
        <strain evidence="1">EC-137</strain>
    </source>
</reference>
<protein>
    <submittedName>
        <fullName evidence="1">Uncharacterized protein</fullName>
    </submittedName>
</protein>
<proteinExistence type="predicted"/>
<reference evidence="1" key="2">
    <citation type="journal article" date="2022" name="New Phytol.">
        <title>Evolutionary transition to the ectomycorrhizal habit in the genomes of a hyperdiverse lineage of mushroom-forming fungi.</title>
        <authorList>
            <person name="Looney B."/>
            <person name="Miyauchi S."/>
            <person name="Morin E."/>
            <person name="Drula E."/>
            <person name="Courty P.E."/>
            <person name="Kohler A."/>
            <person name="Kuo A."/>
            <person name="LaButti K."/>
            <person name="Pangilinan J."/>
            <person name="Lipzen A."/>
            <person name="Riley R."/>
            <person name="Andreopoulos W."/>
            <person name="He G."/>
            <person name="Johnson J."/>
            <person name="Nolan M."/>
            <person name="Tritt A."/>
            <person name="Barry K.W."/>
            <person name="Grigoriev I.V."/>
            <person name="Nagy L.G."/>
            <person name="Hibbett D."/>
            <person name="Henrissat B."/>
            <person name="Matheny P.B."/>
            <person name="Labbe J."/>
            <person name="Martin F.M."/>
        </authorList>
    </citation>
    <scope>NUCLEOTIDE SEQUENCE</scope>
    <source>
        <strain evidence="1">EC-137</strain>
    </source>
</reference>
<organism evidence="1 2">
    <name type="scientific">Vararia minispora EC-137</name>
    <dbReference type="NCBI Taxonomy" id="1314806"/>
    <lineage>
        <taxon>Eukaryota</taxon>
        <taxon>Fungi</taxon>
        <taxon>Dikarya</taxon>
        <taxon>Basidiomycota</taxon>
        <taxon>Agaricomycotina</taxon>
        <taxon>Agaricomycetes</taxon>
        <taxon>Russulales</taxon>
        <taxon>Lachnocladiaceae</taxon>
        <taxon>Vararia</taxon>
    </lineage>
</organism>
<keyword evidence="2" id="KW-1185">Reference proteome</keyword>
<evidence type="ECO:0000313" key="2">
    <source>
        <dbReference type="Proteomes" id="UP000814128"/>
    </source>
</evidence>
<gene>
    <name evidence="1" type="ORF">K488DRAFT_75188</name>
</gene>
<comment type="caution">
    <text evidence="1">The sequence shown here is derived from an EMBL/GenBank/DDBJ whole genome shotgun (WGS) entry which is preliminary data.</text>
</comment>